<evidence type="ECO:0000256" key="1">
    <source>
        <dbReference type="ARBA" id="ARBA00001929"/>
    </source>
</evidence>
<keyword evidence="10" id="KW-0479">Metal-binding</keyword>
<evidence type="ECO:0000256" key="4">
    <source>
        <dbReference type="ARBA" id="ARBA00005096"/>
    </source>
</evidence>
<comment type="caution">
    <text evidence="18">The sequence shown here is derived from an EMBL/GenBank/DDBJ whole genome shotgun (WGS) entry which is preliminary data.</text>
</comment>
<evidence type="ECO:0000256" key="2">
    <source>
        <dbReference type="ARBA" id="ARBA00001966"/>
    </source>
</evidence>
<dbReference type="InterPro" id="IPR006067">
    <property type="entry name" value="NO2/SO3_Rdtase_4Fe4S_dom"/>
</dbReference>
<dbReference type="SUPFAM" id="SSF51905">
    <property type="entry name" value="FAD/NAD(P)-binding domain"/>
    <property type="match status" value="2"/>
</dbReference>
<dbReference type="InterPro" id="IPR006066">
    <property type="entry name" value="NO2/SO3_Rdtase_FeS/sirohaem_BS"/>
</dbReference>
<dbReference type="InterPro" id="IPR052034">
    <property type="entry name" value="NasD-like"/>
</dbReference>
<dbReference type="PROSITE" id="PS00365">
    <property type="entry name" value="NIR_SIR"/>
    <property type="match status" value="1"/>
</dbReference>
<evidence type="ECO:0000256" key="3">
    <source>
        <dbReference type="ARBA" id="ARBA00001974"/>
    </source>
</evidence>
<keyword evidence="8" id="KW-0285">Flavoprotein</keyword>
<dbReference type="CDD" id="cd19944">
    <property type="entry name" value="NirB_Fer2_BFD-like_2"/>
    <property type="match status" value="1"/>
</dbReference>
<dbReference type="Pfam" id="PF01077">
    <property type="entry name" value="NIR_SIR"/>
    <property type="match status" value="1"/>
</dbReference>
<dbReference type="PANTHER" id="PTHR43809">
    <property type="entry name" value="NITRITE REDUCTASE (NADH) LARGE SUBUNIT"/>
    <property type="match status" value="1"/>
</dbReference>
<dbReference type="InterPro" id="IPR005117">
    <property type="entry name" value="NiRdtase/SiRdtase_haem-b_fer"/>
</dbReference>
<keyword evidence="9" id="KW-0001">2Fe-2S</keyword>
<dbReference type="InterPro" id="IPR007419">
    <property type="entry name" value="BFD-like_2Fe2S-bd_dom"/>
</dbReference>
<dbReference type="Proteomes" id="UP001596230">
    <property type="component" value="Unassembled WGS sequence"/>
</dbReference>
<dbReference type="SUPFAM" id="SSF55124">
    <property type="entry name" value="Nitrite/Sulfite reductase N-terminal domain-like"/>
    <property type="match status" value="1"/>
</dbReference>
<dbReference type="PROSITE" id="PS51296">
    <property type="entry name" value="RIESKE"/>
    <property type="match status" value="1"/>
</dbReference>
<keyword evidence="12" id="KW-0560">Oxidoreductase</keyword>
<gene>
    <name evidence="18" type="primary">nirB</name>
    <name evidence="18" type="ORF">ACFP9W_00220</name>
</gene>
<comment type="cofactor">
    <cofactor evidence="16">
        <name>[2Fe-2S] cluster</name>
        <dbReference type="ChEBI" id="CHEBI:190135"/>
    </cofactor>
</comment>
<dbReference type="NCBIfam" id="TIGR02374">
    <property type="entry name" value="nitri_red_nirB"/>
    <property type="match status" value="1"/>
</dbReference>
<dbReference type="SUPFAM" id="SSF56014">
    <property type="entry name" value="Nitrite and sulphite reductase 4Fe-4S domain-like"/>
    <property type="match status" value="1"/>
</dbReference>
<evidence type="ECO:0000256" key="10">
    <source>
        <dbReference type="ARBA" id="ARBA00022723"/>
    </source>
</evidence>
<dbReference type="Gene3D" id="1.10.10.1100">
    <property type="entry name" value="BFD-like [2Fe-2S]-binding domain"/>
    <property type="match status" value="1"/>
</dbReference>
<dbReference type="PRINTS" id="PR00397">
    <property type="entry name" value="SIROHAEM"/>
</dbReference>
<evidence type="ECO:0000256" key="15">
    <source>
        <dbReference type="ARBA" id="ARBA00023063"/>
    </source>
</evidence>
<keyword evidence="15" id="KW-0534">Nitrate assimilation</keyword>
<protein>
    <submittedName>
        <fullName evidence="18">Nitrite reductase large subunit NirB</fullName>
    </submittedName>
</protein>
<dbReference type="Gene3D" id="3.30.413.10">
    <property type="entry name" value="Sulfite Reductase Hemoprotein, domain 1"/>
    <property type="match status" value="1"/>
</dbReference>
<keyword evidence="19" id="KW-1185">Reference proteome</keyword>
<comment type="cofactor">
    <cofactor evidence="1">
        <name>siroheme</name>
        <dbReference type="ChEBI" id="CHEBI:60052"/>
    </cofactor>
</comment>
<dbReference type="EMBL" id="JBHSUB010000001">
    <property type="protein sequence ID" value="MFC6376549.1"/>
    <property type="molecule type" value="Genomic_DNA"/>
</dbReference>
<dbReference type="InterPro" id="IPR023753">
    <property type="entry name" value="FAD/NAD-binding_dom"/>
</dbReference>
<keyword evidence="7" id="KW-0349">Heme</keyword>
<dbReference type="InterPro" id="IPR036922">
    <property type="entry name" value="Rieske_2Fe-2S_sf"/>
</dbReference>
<dbReference type="PROSITE" id="PS51300">
    <property type="entry name" value="NIRD"/>
    <property type="match status" value="1"/>
</dbReference>
<evidence type="ECO:0000259" key="17">
    <source>
        <dbReference type="PROSITE" id="PS51296"/>
    </source>
</evidence>
<dbReference type="Gene3D" id="3.50.50.60">
    <property type="entry name" value="FAD/NAD(P)-binding domain"/>
    <property type="match status" value="2"/>
</dbReference>
<proteinExistence type="inferred from homology"/>
<dbReference type="InterPro" id="IPR012748">
    <property type="entry name" value="Rieske-like_NirD"/>
</dbReference>
<reference evidence="19" key="1">
    <citation type="journal article" date="2019" name="Int. J. Syst. Evol. Microbiol.">
        <title>The Global Catalogue of Microorganisms (GCM) 10K type strain sequencing project: providing services to taxonomists for standard genome sequencing and annotation.</title>
        <authorList>
            <consortium name="The Broad Institute Genomics Platform"/>
            <consortium name="The Broad Institute Genome Sequencing Center for Infectious Disease"/>
            <person name="Wu L."/>
            <person name="Ma J."/>
        </authorList>
    </citation>
    <scope>NUCLEOTIDE SEQUENCE [LARGE SCALE GENOMIC DNA]</scope>
    <source>
        <strain evidence="19">CGMCC 1.18518</strain>
    </source>
</reference>
<dbReference type="InterPro" id="IPR041575">
    <property type="entry name" value="Rubredoxin_C"/>
</dbReference>
<keyword evidence="11" id="KW-0274">FAD</keyword>
<evidence type="ECO:0000256" key="13">
    <source>
        <dbReference type="ARBA" id="ARBA00023004"/>
    </source>
</evidence>
<evidence type="ECO:0000256" key="5">
    <source>
        <dbReference type="ARBA" id="ARBA00010429"/>
    </source>
</evidence>
<dbReference type="PRINTS" id="PR00368">
    <property type="entry name" value="FADPNR"/>
</dbReference>
<keyword evidence="13" id="KW-0408">Iron</keyword>
<dbReference type="Pfam" id="PF03460">
    <property type="entry name" value="NIR_SIR_ferr"/>
    <property type="match status" value="1"/>
</dbReference>
<evidence type="ECO:0000256" key="11">
    <source>
        <dbReference type="ARBA" id="ARBA00022827"/>
    </source>
</evidence>
<dbReference type="CDD" id="cd19943">
    <property type="entry name" value="NirB_Fer2_BFD-like_1"/>
    <property type="match status" value="1"/>
</dbReference>
<dbReference type="RefSeq" id="WP_385944175.1">
    <property type="nucleotide sequence ID" value="NZ_JBHSUB010000001.1"/>
</dbReference>
<organism evidence="18 19">
    <name type="scientific">Tatumella terrea</name>
    <dbReference type="NCBI Taxonomy" id="419007"/>
    <lineage>
        <taxon>Bacteria</taxon>
        <taxon>Pseudomonadati</taxon>
        <taxon>Pseudomonadota</taxon>
        <taxon>Gammaproteobacteria</taxon>
        <taxon>Enterobacterales</taxon>
        <taxon>Erwiniaceae</taxon>
        <taxon>Tatumella</taxon>
    </lineage>
</organism>
<evidence type="ECO:0000256" key="6">
    <source>
        <dbReference type="ARBA" id="ARBA00022485"/>
    </source>
</evidence>
<evidence type="ECO:0000256" key="9">
    <source>
        <dbReference type="ARBA" id="ARBA00022714"/>
    </source>
</evidence>
<dbReference type="SUPFAM" id="SSF50022">
    <property type="entry name" value="ISP domain"/>
    <property type="match status" value="1"/>
</dbReference>
<comment type="similarity">
    <text evidence="5">Belongs to the nitrite and sulfite reductase 4Fe-4S domain family.</text>
</comment>
<evidence type="ECO:0000313" key="19">
    <source>
        <dbReference type="Proteomes" id="UP001596230"/>
    </source>
</evidence>
<name>A0ABW1VSJ2_9GAMM</name>
<evidence type="ECO:0000256" key="12">
    <source>
        <dbReference type="ARBA" id="ARBA00023002"/>
    </source>
</evidence>
<dbReference type="NCBIfam" id="TIGR02378">
    <property type="entry name" value="nirD_assim_sml"/>
    <property type="match status" value="1"/>
</dbReference>
<dbReference type="CDD" id="cd03529">
    <property type="entry name" value="Rieske_NirD"/>
    <property type="match status" value="1"/>
</dbReference>
<dbReference type="InterPro" id="IPR017941">
    <property type="entry name" value="Rieske_2Fe-2S"/>
</dbReference>
<dbReference type="InterPro" id="IPR041854">
    <property type="entry name" value="BFD-like_2Fe2S-bd_dom_sf"/>
</dbReference>
<dbReference type="Gene3D" id="2.102.10.10">
    <property type="entry name" value="Rieske [2Fe-2S] iron-sulphur domain"/>
    <property type="match status" value="1"/>
</dbReference>
<dbReference type="Gene3D" id="3.30.390.30">
    <property type="match status" value="1"/>
</dbReference>
<evidence type="ECO:0000256" key="14">
    <source>
        <dbReference type="ARBA" id="ARBA00023014"/>
    </source>
</evidence>
<dbReference type="InterPro" id="IPR036136">
    <property type="entry name" value="Nit/Sulf_reduc_fer-like_dom_sf"/>
</dbReference>
<dbReference type="InterPro" id="IPR036188">
    <property type="entry name" value="FAD/NAD-bd_sf"/>
</dbReference>
<dbReference type="NCBIfam" id="NF011565">
    <property type="entry name" value="PRK14989.1"/>
    <property type="match status" value="1"/>
</dbReference>
<comment type="cofactor">
    <cofactor evidence="3">
        <name>FAD</name>
        <dbReference type="ChEBI" id="CHEBI:57692"/>
    </cofactor>
</comment>
<evidence type="ECO:0000313" key="18">
    <source>
        <dbReference type="EMBL" id="MFC6376549.1"/>
    </source>
</evidence>
<keyword evidence="6" id="KW-0004">4Fe-4S</keyword>
<accession>A0ABW1VSJ2</accession>
<feature type="domain" description="Rieske" evidence="17">
    <location>
        <begin position="850"/>
        <end position="952"/>
    </location>
</feature>
<dbReference type="InterPro" id="IPR012744">
    <property type="entry name" value="Nitri_red_NirB"/>
</dbReference>
<dbReference type="Pfam" id="PF13806">
    <property type="entry name" value="Rieske_2"/>
    <property type="match status" value="1"/>
</dbReference>
<keyword evidence="14" id="KW-0411">Iron-sulfur</keyword>
<sequence>MNQPVLVVIGHGMVSHYFLEQLAERQLHTQYQIIVFGEEEYPAYDRVHLSEYFSGRTAGSLSLAEEGFFTRTGIELRTGHQITAIDLQEKTVTDAAGNSLHYDQLVLATGSYAFVPPIPGHDRPGCLVYRTLSDLDAISRQVSRSTVGVVIGGGLLGLEAANALLQSGLETHVVEFSPRLMAVQLDDDGASMLQTKIAALGVRVHTARQTVEITDGEQLQHKLCFTDGTELETDLVLFSAGIRPRDELAASAGLEKGPRGGIIIDDYCLTSDPSVSAIGECALWQGKIFGLVAPGYQMARCLADRLAEKATAFTGADMSTKLKLLGVEVASVGDAHGATPGSQSYQWIDGPARIYKKIVVSEDGKTLLGAVLVGDSSDYSDLLQRMLNAIPLPANPESLILPVSEGGAPAGVGVALLPESAQICSCHNVSKGDISDAVRGGCTDMNALKSCTRAGTGCGGCVPLLKQVMEHELEALGVEVKKDICSHFAWSRQELYHLIRVNNIRTFDALIRQYGHGRGCEICRPLAGSLLASSWNDYVLQPQHVSLQDTNDRFLGNIQKDGTYSVVPRIPAGEITPEGLITLGQVARRYNLYTKITGGQRVDLFGARLEQLPAIWQELLEAGFETGHAYGKSLRTVKSCVGSTWCRYGVQDSTALAIRLENRYKGLRSPHKIKMAVSGCTRECAEAQGKDIGVIATDKGWNLYVCGNGGMKPRHADLFASDLDTDTLIRVIDRTLMFYLRTADRLQRTSNWLDNLDGGVAYLRQVILDDSLGLADTLDQEMQQIVDTYQCEWQTTLDDPRSRQLFRAFINSDQPDEAVVMVPERGQMRPAAPSEKPGLAISEEPADEWVTVGRLDDIPPDTGRAARLGRQQIAVFRLGEEQPEVYALDNLEPGSGANVLARGILGDDDGIPLVISPLYKKRLRLTDGISPDDSTVRVRCWPVRVENGMISVQRRPVSESLPQTALPVS</sequence>
<dbReference type="PANTHER" id="PTHR43809:SF1">
    <property type="entry name" value="NITRITE REDUCTASE (NADH) LARGE SUBUNIT"/>
    <property type="match status" value="1"/>
</dbReference>
<dbReference type="Pfam" id="PF04324">
    <property type="entry name" value="Fer2_BFD"/>
    <property type="match status" value="1"/>
</dbReference>
<evidence type="ECO:0000256" key="8">
    <source>
        <dbReference type="ARBA" id="ARBA00022630"/>
    </source>
</evidence>
<dbReference type="PRINTS" id="PR00411">
    <property type="entry name" value="PNDRDTASEI"/>
</dbReference>
<dbReference type="Pfam" id="PF18267">
    <property type="entry name" value="Rubredoxin_C"/>
    <property type="match status" value="1"/>
</dbReference>
<evidence type="ECO:0000256" key="7">
    <source>
        <dbReference type="ARBA" id="ARBA00022617"/>
    </source>
</evidence>
<comment type="cofactor">
    <cofactor evidence="2">
        <name>[4Fe-4S] cluster</name>
        <dbReference type="ChEBI" id="CHEBI:49883"/>
    </cofactor>
</comment>
<evidence type="ECO:0000256" key="16">
    <source>
        <dbReference type="ARBA" id="ARBA00034078"/>
    </source>
</evidence>
<dbReference type="Pfam" id="PF07992">
    <property type="entry name" value="Pyr_redox_2"/>
    <property type="match status" value="1"/>
</dbReference>
<dbReference type="InterPro" id="IPR016156">
    <property type="entry name" value="FAD/NAD-linked_Rdtase_dimer_sf"/>
</dbReference>
<comment type="pathway">
    <text evidence="4">Nitrogen metabolism; nitrate reduction (assimilation).</text>
</comment>
<dbReference type="InterPro" id="IPR045854">
    <property type="entry name" value="NO2/SO3_Rdtase_4Fe4S_sf"/>
</dbReference>